<dbReference type="PATRIC" id="fig|556287.8.peg.610"/>
<evidence type="ECO:0000313" key="8">
    <source>
        <dbReference type="EMBL" id="KJZ81896.1"/>
    </source>
</evidence>
<sequence length="299" mass="33950">MFRCFSYLFFIYFMFFPISPSTAQQKKIVLSSFSVITDITKNIAKNLVVATTIVGPGNDAHEYQITASDAIKIKEADLILCNGLQLEESFMKYFVNLKKDTKLIIVTDGITPISMSDNANDPYKDPNPHSWVSVKNAAIYIQNISKALKELDPENAEEYERNAKEYIQKIEEVLLPLKDRIGNLSLEKRWFVTSEGCLVYLARDLDLKVLYLWPVNSALERSPLKVRDAINQIRKHKIRFVFSESTNSDQPAKQIARDTNASYGGVLYVDSISKSNGPAPTYLDLLKYNLTLIADRLSQ</sequence>
<evidence type="ECO:0000256" key="1">
    <source>
        <dbReference type="ARBA" id="ARBA00004196"/>
    </source>
</evidence>
<dbReference type="AlphaFoldDB" id="A0A0F4VGZ9"/>
<keyword evidence="5 7" id="KW-0732">Signal</keyword>
<dbReference type="Pfam" id="PF01297">
    <property type="entry name" value="ZnuA"/>
    <property type="match status" value="1"/>
</dbReference>
<organism evidence="8 9">
    <name type="scientific">Candidatus Liberibacter solanacearum</name>
    <dbReference type="NCBI Taxonomy" id="556287"/>
    <lineage>
        <taxon>Bacteria</taxon>
        <taxon>Pseudomonadati</taxon>
        <taxon>Pseudomonadota</taxon>
        <taxon>Alphaproteobacteria</taxon>
        <taxon>Hyphomicrobiales</taxon>
        <taxon>Rhizobiaceae</taxon>
        <taxon>Liberibacter</taxon>
    </lineage>
</organism>
<dbReference type="GO" id="GO:0007155">
    <property type="term" value="P:cell adhesion"/>
    <property type="evidence" value="ECO:0007669"/>
    <property type="project" value="InterPro"/>
</dbReference>
<evidence type="ECO:0000256" key="4">
    <source>
        <dbReference type="ARBA" id="ARBA00022723"/>
    </source>
</evidence>
<evidence type="ECO:0000256" key="2">
    <source>
        <dbReference type="ARBA" id="ARBA00011028"/>
    </source>
</evidence>
<dbReference type="InterPro" id="IPR006127">
    <property type="entry name" value="ZnuA-like"/>
</dbReference>
<keyword evidence="9" id="KW-1185">Reference proteome</keyword>
<gene>
    <name evidence="8" type="ORF">DJ66_0625</name>
</gene>
<dbReference type="GO" id="GO:0046872">
    <property type="term" value="F:metal ion binding"/>
    <property type="evidence" value="ECO:0007669"/>
    <property type="project" value="UniProtKB-KW"/>
</dbReference>
<dbReference type="Gene3D" id="3.40.50.1980">
    <property type="entry name" value="Nitrogenase molybdenum iron protein domain"/>
    <property type="match status" value="2"/>
</dbReference>
<dbReference type="InterPro" id="IPR006129">
    <property type="entry name" value="AdhesinB"/>
</dbReference>
<comment type="caution">
    <text evidence="8">The sequence shown here is derived from an EMBL/GenBank/DDBJ whole genome shotgun (WGS) entry which is preliminary data.</text>
</comment>
<evidence type="ECO:0000313" key="9">
    <source>
        <dbReference type="Proteomes" id="UP000033731"/>
    </source>
</evidence>
<dbReference type="SUPFAM" id="SSF53807">
    <property type="entry name" value="Helical backbone' metal receptor"/>
    <property type="match status" value="1"/>
</dbReference>
<name>A0A0F4VGZ9_9HYPH</name>
<evidence type="ECO:0000256" key="7">
    <source>
        <dbReference type="SAM" id="SignalP"/>
    </source>
</evidence>
<dbReference type="PRINTS" id="PR00690">
    <property type="entry name" value="ADHESNFAMILY"/>
</dbReference>
<evidence type="ECO:0000256" key="3">
    <source>
        <dbReference type="ARBA" id="ARBA00022448"/>
    </source>
</evidence>
<dbReference type="PANTHER" id="PTHR42953">
    <property type="entry name" value="HIGH-AFFINITY ZINC UPTAKE SYSTEM PROTEIN ZNUA-RELATED"/>
    <property type="match status" value="1"/>
</dbReference>
<keyword evidence="3 6" id="KW-0813">Transport</keyword>
<dbReference type="PRINTS" id="PR00691">
    <property type="entry name" value="ADHESINB"/>
</dbReference>
<dbReference type="Proteomes" id="UP000033731">
    <property type="component" value="Unassembled WGS sequence"/>
</dbReference>
<dbReference type="InterPro" id="IPR050492">
    <property type="entry name" value="Bact_metal-bind_prot9"/>
</dbReference>
<dbReference type="GO" id="GO:0030313">
    <property type="term" value="C:cell envelope"/>
    <property type="evidence" value="ECO:0007669"/>
    <property type="project" value="UniProtKB-SubCell"/>
</dbReference>
<dbReference type="RefSeq" id="WP_045960778.1">
    <property type="nucleotide sequence ID" value="NZ_JMTK01000002.1"/>
</dbReference>
<comment type="similarity">
    <text evidence="2 6">Belongs to the bacterial solute-binding protein 9 family.</text>
</comment>
<protein>
    <submittedName>
        <fullName evidence="8">Manganese ABC transporter, periplasmic-binding protein SitA</fullName>
    </submittedName>
</protein>
<accession>A0A0F4VGZ9</accession>
<dbReference type="EMBL" id="JMTK01000002">
    <property type="protein sequence ID" value="KJZ81896.1"/>
    <property type="molecule type" value="Genomic_DNA"/>
</dbReference>
<dbReference type="PANTHER" id="PTHR42953:SF1">
    <property type="entry name" value="METAL-BINDING PROTEIN HI_0362-RELATED"/>
    <property type="match status" value="1"/>
</dbReference>
<comment type="subcellular location">
    <subcellularLocation>
        <location evidence="1">Cell envelope</location>
    </subcellularLocation>
</comment>
<proteinExistence type="inferred from homology"/>
<dbReference type="InterPro" id="IPR006128">
    <property type="entry name" value="Lipoprotein_PsaA-like"/>
</dbReference>
<feature type="chain" id="PRO_5009767655" evidence="7">
    <location>
        <begin position="24"/>
        <end position="299"/>
    </location>
</feature>
<evidence type="ECO:0000256" key="5">
    <source>
        <dbReference type="ARBA" id="ARBA00022729"/>
    </source>
</evidence>
<feature type="signal peptide" evidence="7">
    <location>
        <begin position="1"/>
        <end position="23"/>
    </location>
</feature>
<reference evidence="8 9" key="1">
    <citation type="journal article" date="2015" name="Phytopathology">
        <title>Genomes of Candidatus Liberibacter solanacearum haplotype A from New Zealand and the USA suggest significant genome plasticity in the species.</title>
        <authorList>
            <person name="Thompson S.M."/>
            <person name="Johnson C.P."/>
            <person name="Lu A.Y."/>
            <person name="Frampton R.A."/>
            <person name="Sullivan K.L."/>
            <person name="Fiers M.W."/>
            <person name="Crowhurst R.N."/>
            <person name="Pitman A.R."/>
            <person name="Scott I."/>
            <person name="Gudmestad N.C."/>
            <person name="Smith G.R."/>
        </authorList>
    </citation>
    <scope>NUCLEOTIDE SEQUENCE [LARGE SCALE GENOMIC DNA]</scope>
    <source>
        <strain evidence="8 9">LsoNZ1</strain>
    </source>
</reference>
<evidence type="ECO:0000256" key="6">
    <source>
        <dbReference type="RuleBase" id="RU003512"/>
    </source>
</evidence>
<keyword evidence="4" id="KW-0479">Metal-binding</keyword>
<dbReference type="GO" id="GO:0030001">
    <property type="term" value="P:metal ion transport"/>
    <property type="evidence" value="ECO:0007669"/>
    <property type="project" value="InterPro"/>
</dbReference>